<sequence>MFLIKGSDVLWDVFRVHSVGTDLNSFEFSTLKAGWNWKLTSHFVDPLAHVMSPIKLRYLTTIYLLVKTVGSEAFLISETVGSKRPRTLLAASHCTDGGFQITPF</sequence>
<reference evidence="1 2" key="1">
    <citation type="journal article" date="2020" name="Mol. Biol. Evol.">
        <title>Distinct Expression and Methylation Patterns for Genes with Different Fates following a Single Whole-Genome Duplication in Flowering Plants.</title>
        <authorList>
            <person name="Shi T."/>
            <person name="Rahmani R.S."/>
            <person name="Gugger P.F."/>
            <person name="Wang M."/>
            <person name="Li H."/>
            <person name="Zhang Y."/>
            <person name="Li Z."/>
            <person name="Wang Q."/>
            <person name="Van de Peer Y."/>
            <person name="Marchal K."/>
            <person name="Chen J."/>
        </authorList>
    </citation>
    <scope>NUCLEOTIDE SEQUENCE [LARGE SCALE GENOMIC DNA]</scope>
    <source>
        <tissue evidence="1">Leaf</tissue>
    </source>
</reference>
<dbReference type="Proteomes" id="UP000607653">
    <property type="component" value="Unassembled WGS sequence"/>
</dbReference>
<dbReference type="EMBL" id="DUZY01000008">
    <property type="protein sequence ID" value="DAD47401.1"/>
    <property type="molecule type" value="Genomic_DNA"/>
</dbReference>
<proteinExistence type="predicted"/>
<gene>
    <name evidence="1" type="ORF">HUJ06_017338</name>
</gene>
<organism evidence="1 2">
    <name type="scientific">Nelumbo nucifera</name>
    <name type="common">Sacred lotus</name>
    <dbReference type="NCBI Taxonomy" id="4432"/>
    <lineage>
        <taxon>Eukaryota</taxon>
        <taxon>Viridiplantae</taxon>
        <taxon>Streptophyta</taxon>
        <taxon>Embryophyta</taxon>
        <taxon>Tracheophyta</taxon>
        <taxon>Spermatophyta</taxon>
        <taxon>Magnoliopsida</taxon>
        <taxon>Proteales</taxon>
        <taxon>Nelumbonaceae</taxon>
        <taxon>Nelumbo</taxon>
    </lineage>
</organism>
<keyword evidence="2" id="KW-1185">Reference proteome</keyword>
<accession>A0A822ZV53</accession>
<dbReference type="AlphaFoldDB" id="A0A822ZV53"/>
<name>A0A822ZV53_NELNU</name>
<evidence type="ECO:0000313" key="2">
    <source>
        <dbReference type="Proteomes" id="UP000607653"/>
    </source>
</evidence>
<comment type="caution">
    <text evidence="1">The sequence shown here is derived from an EMBL/GenBank/DDBJ whole genome shotgun (WGS) entry which is preliminary data.</text>
</comment>
<protein>
    <submittedName>
        <fullName evidence="1">Uncharacterized protein</fullName>
    </submittedName>
</protein>
<evidence type="ECO:0000313" key="1">
    <source>
        <dbReference type="EMBL" id="DAD47401.1"/>
    </source>
</evidence>